<organism evidence="1 2">
    <name type="scientific">Vitis vinifera</name>
    <name type="common">Grape</name>
    <dbReference type="NCBI Taxonomy" id="29760"/>
    <lineage>
        <taxon>Eukaryota</taxon>
        <taxon>Viridiplantae</taxon>
        <taxon>Streptophyta</taxon>
        <taxon>Embryophyta</taxon>
        <taxon>Tracheophyta</taxon>
        <taxon>Spermatophyta</taxon>
        <taxon>Magnoliopsida</taxon>
        <taxon>eudicotyledons</taxon>
        <taxon>Gunneridae</taxon>
        <taxon>Pentapetalae</taxon>
        <taxon>rosids</taxon>
        <taxon>Vitales</taxon>
        <taxon>Vitaceae</taxon>
        <taxon>Viteae</taxon>
        <taxon>Vitis</taxon>
    </lineage>
</organism>
<gene>
    <name evidence="1" type="ORF">VitviT2T_023045</name>
</gene>
<proteinExistence type="predicted"/>
<reference evidence="1 2" key="1">
    <citation type="journal article" date="2023" name="Hortic Res">
        <title>The complete reference genome for grapevine (Vitis vinifera L.) genetics and breeding.</title>
        <authorList>
            <person name="Shi X."/>
            <person name="Cao S."/>
            <person name="Wang X."/>
            <person name="Huang S."/>
            <person name="Wang Y."/>
            <person name="Liu Z."/>
            <person name="Liu W."/>
            <person name="Leng X."/>
            <person name="Peng Y."/>
            <person name="Wang N."/>
            <person name="Wang Y."/>
            <person name="Ma Z."/>
            <person name="Xu X."/>
            <person name="Zhang F."/>
            <person name="Xue H."/>
            <person name="Zhong H."/>
            <person name="Wang Y."/>
            <person name="Zhang K."/>
            <person name="Velt A."/>
            <person name="Avia K."/>
            <person name="Holtgrawe D."/>
            <person name="Grimplet J."/>
            <person name="Matus J.T."/>
            <person name="Ware D."/>
            <person name="Wu X."/>
            <person name="Wang H."/>
            <person name="Liu C."/>
            <person name="Fang Y."/>
            <person name="Rustenholz C."/>
            <person name="Cheng Z."/>
            <person name="Xiao H."/>
            <person name="Zhou Y."/>
        </authorList>
    </citation>
    <scope>NUCLEOTIDE SEQUENCE [LARGE SCALE GENOMIC DNA]</scope>
    <source>
        <strain evidence="2">cv. Pinot noir / PN40024</strain>
        <tissue evidence="1">Leaf</tissue>
    </source>
</reference>
<dbReference type="EMBL" id="CP126662">
    <property type="protein sequence ID" value="WKA05059.1"/>
    <property type="molecule type" value="Genomic_DNA"/>
</dbReference>
<evidence type="ECO:0000313" key="1">
    <source>
        <dbReference type="EMBL" id="WKA05059.1"/>
    </source>
</evidence>
<evidence type="ECO:0008006" key="3">
    <source>
        <dbReference type="Google" id="ProtNLM"/>
    </source>
</evidence>
<protein>
    <recommendedName>
        <fullName evidence="3">RING-type E3 ubiquitin transferase</fullName>
    </recommendedName>
</protein>
<sequence>MERYCEALVQEPEENQKQMLEELQNLRIEHSTCVYAISSTKAQMETMNQDMNEQILRFAEDGHDLDSLNQELEIRAITSEATLKKAHSHSLLRMSAACATWPLVVCRELLLLLKLLLELNLKKFLR</sequence>
<keyword evidence="2" id="KW-1185">Reference proteome</keyword>
<name>A0ABY9DBM0_VITVI</name>
<evidence type="ECO:0000313" key="2">
    <source>
        <dbReference type="Proteomes" id="UP001227230"/>
    </source>
</evidence>
<accession>A0ABY9DBM0</accession>
<dbReference type="PANTHER" id="PTHR34452">
    <property type="entry name" value="MYOSIN HEAVY CHAIN-RELATED PROTEIN"/>
    <property type="match status" value="1"/>
</dbReference>
<dbReference type="Proteomes" id="UP001227230">
    <property type="component" value="Chromosome 15"/>
</dbReference>
<dbReference type="PANTHER" id="PTHR34452:SF1">
    <property type="entry name" value="SPORULATION-SPECIFIC PROTEIN"/>
    <property type="match status" value="1"/>
</dbReference>